<dbReference type="Pfam" id="PF02674">
    <property type="entry name" value="Colicin_V"/>
    <property type="match status" value="1"/>
</dbReference>
<dbReference type="EMBL" id="SDDZ01000001">
    <property type="protein sequence ID" value="RXJ52554.1"/>
    <property type="molecule type" value="Genomic_DNA"/>
</dbReference>
<evidence type="ECO:0000256" key="1">
    <source>
        <dbReference type="ARBA" id="ARBA00004141"/>
    </source>
</evidence>
<keyword evidence="7" id="KW-1185">Reference proteome</keyword>
<dbReference type="InterPro" id="IPR003825">
    <property type="entry name" value="Colicin-V_CvpA"/>
</dbReference>
<feature type="transmembrane region" description="Helical" evidence="5">
    <location>
        <begin position="98"/>
        <end position="122"/>
    </location>
</feature>
<feature type="transmembrane region" description="Helical" evidence="5">
    <location>
        <begin position="28"/>
        <end position="45"/>
    </location>
</feature>
<keyword evidence="4 5" id="KW-0472">Membrane</keyword>
<reference evidence="6 7" key="1">
    <citation type="submission" date="2019-01" db="EMBL/GenBank/DDBJ databases">
        <title>Genome sequence of the Antarctic species Gelidibacter gilvus ACAM 158(T).</title>
        <authorList>
            <person name="Bowman J.P."/>
        </authorList>
    </citation>
    <scope>NUCLEOTIDE SEQUENCE [LARGE SCALE GENOMIC DNA]</scope>
    <source>
        <strain evidence="6 7">IC158</strain>
    </source>
</reference>
<feature type="transmembrane region" description="Helical" evidence="5">
    <location>
        <begin position="65"/>
        <end position="86"/>
    </location>
</feature>
<dbReference type="GO" id="GO:0016020">
    <property type="term" value="C:membrane"/>
    <property type="evidence" value="ECO:0007669"/>
    <property type="project" value="UniProtKB-SubCell"/>
</dbReference>
<dbReference type="OrthoDB" id="9799585at2"/>
<protein>
    <submittedName>
        <fullName evidence="6">CvpA family protein</fullName>
    </submittedName>
</protein>
<dbReference type="PANTHER" id="PTHR37306">
    <property type="entry name" value="COLICIN V PRODUCTION PROTEIN"/>
    <property type="match status" value="1"/>
</dbReference>
<dbReference type="AlphaFoldDB" id="A0A4Q0XKK5"/>
<comment type="caution">
    <text evidence="6">The sequence shown here is derived from an EMBL/GenBank/DDBJ whole genome shotgun (WGS) entry which is preliminary data.</text>
</comment>
<feature type="transmembrane region" description="Helical" evidence="5">
    <location>
        <begin position="6"/>
        <end position="21"/>
    </location>
</feature>
<organism evidence="6 7">
    <name type="scientific">Gelidibacter gilvus</name>
    <dbReference type="NCBI Taxonomy" id="59602"/>
    <lineage>
        <taxon>Bacteria</taxon>
        <taxon>Pseudomonadati</taxon>
        <taxon>Bacteroidota</taxon>
        <taxon>Flavobacteriia</taxon>
        <taxon>Flavobacteriales</taxon>
        <taxon>Flavobacteriaceae</taxon>
        <taxon>Gelidibacter</taxon>
    </lineage>
</organism>
<accession>A0A4Q0XKK5</accession>
<evidence type="ECO:0000313" key="6">
    <source>
        <dbReference type="EMBL" id="RXJ52554.1"/>
    </source>
</evidence>
<keyword evidence="3 5" id="KW-1133">Transmembrane helix</keyword>
<gene>
    <name evidence="6" type="ORF">ESZ48_02335</name>
</gene>
<dbReference type="PANTHER" id="PTHR37306:SF1">
    <property type="entry name" value="COLICIN V PRODUCTION PROTEIN"/>
    <property type="match status" value="1"/>
</dbReference>
<keyword evidence="2 5" id="KW-0812">Transmembrane</keyword>
<evidence type="ECO:0000256" key="2">
    <source>
        <dbReference type="ARBA" id="ARBA00022692"/>
    </source>
</evidence>
<evidence type="ECO:0000256" key="4">
    <source>
        <dbReference type="ARBA" id="ARBA00023136"/>
    </source>
</evidence>
<evidence type="ECO:0000313" key="7">
    <source>
        <dbReference type="Proteomes" id="UP000289792"/>
    </source>
</evidence>
<dbReference type="Proteomes" id="UP000289792">
    <property type="component" value="Unassembled WGS sequence"/>
</dbReference>
<proteinExistence type="predicted"/>
<name>A0A4Q0XKK5_9FLAO</name>
<dbReference type="RefSeq" id="WP_129015688.1">
    <property type="nucleotide sequence ID" value="NZ_SDDZ01000001.1"/>
</dbReference>
<comment type="subcellular location">
    <subcellularLocation>
        <location evidence="1">Membrane</location>
        <topology evidence="1">Multi-pass membrane protein</topology>
    </subcellularLocation>
</comment>
<dbReference type="GO" id="GO:0009403">
    <property type="term" value="P:toxin biosynthetic process"/>
    <property type="evidence" value="ECO:0007669"/>
    <property type="project" value="InterPro"/>
</dbReference>
<evidence type="ECO:0000256" key="3">
    <source>
        <dbReference type="ARBA" id="ARBA00022989"/>
    </source>
</evidence>
<evidence type="ECO:0000256" key="5">
    <source>
        <dbReference type="SAM" id="Phobius"/>
    </source>
</evidence>
<sequence>MSVLDIVLVALIIFGLVRGLMKGFFVEIASLVALIAGVYGAIHFSSYAATFIDDNSEWNDNTVEIIAFAVTFLIIVLAIALAGKALTKLADFAALGIVNKLLGALFGALKIALILSVVLNIYDSLNRAMPLTDEKSIEDSTLYNPVKSLMPMIFPIILEKKKEFEENLEEDATETDLNSSKPI</sequence>